<protein>
    <recommendedName>
        <fullName evidence="2">Egal-1 winged helix domain-containing protein</fullName>
    </recommendedName>
</protein>
<dbReference type="EMBL" id="OA882839">
    <property type="protein sequence ID" value="CAD7277122.1"/>
    <property type="molecule type" value="Genomic_DNA"/>
</dbReference>
<feature type="domain" description="Egal-1 winged helix" evidence="2">
    <location>
        <begin position="136"/>
        <end position="203"/>
    </location>
</feature>
<dbReference type="Proteomes" id="UP000678499">
    <property type="component" value="Unassembled WGS sequence"/>
</dbReference>
<name>A0A7R9BNK5_9CRUS</name>
<dbReference type="OrthoDB" id="26838at2759"/>
<accession>A0A7R9BNK5</accession>
<organism evidence="3">
    <name type="scientific">Notodromas monacha</name>
    <dbReference type="NCBI Taxonomy" id="399045"/>
    <lineage>
        <taxon>Eukaryota</taxon>
        <taxon>Metazoa</taxon>
        <taxon>Ecdysozoa</taxon>
        <taxon>Arthropoda</taxon>
        <taxon>Crustacea</taxon>
        <taxon>Oligostraca</taxon>
        <taxon>Ostracoda</taxon>
        <taxon>Podocopa</taxon>
        <taxon>Podocopida</taxon>
        <taxon>Cypridocopina</taxon>
        <taxon>Cypridoidea</taxon>
        <taxon>Cyprididae</taxon>
        <taxon>Notodromas</taxon>
    </lineage>
</organism>
<feature type="compositionally biased region" description="Basic and acidic residues" evidence="1">
    <location>
        <begin position="95"/>
        <end position="104"/>
    </location>
</feature>
<feature type="compositionally biased region" description="Gly residues" evidence="1">
    <location>
        <begin position="105"/>
        <end position="125"/>
    </location>
</feature>
<dbReference type="InterPro" id="IPR056589">
    <property type="entry name" value="WH_Egal-1"/>
</dbReference>
<reference evidence="3" key="1">
    <citation type="submission" date="2020-11" db="EMBL/GenBank/DDBJ databases">
        <authorList>
            <person name="Tran Van P."/>
        </authorList>
    </citation>
    <scope>NUCLEOTIDE SEQUENCE</scope>
</reference>
<dbReference type="AlphaFoldDB" id="A0A7R9BNK5"/>
<evidence type="ECO:0000313" key="4">
    <source>
        <dbReference type="Proteomes" id="UP000678499"/>
    </source>
</evidence>
<gene>
    <name evidence="3" type="ORF">NMOB1V02_LOCUS4863</name>
</gene>
<dbReference type="EMBL" id="CAJPEX010000802">
    <property type="protein sequence ID" value="CAG0917274.1"/>
    <property type="molecule type" value="Genomic_DNA"/>
</dbReference>
<dbReference type="Pfam" id="PF23713">
    <property type="entry name" value="WHD_Egal"/>
    <property type="match status" value="2"/>
</dbReference>
<evidence type="ECO:0000259" key="2">
    <source>
        <dbReference type="Pfam" id="PF23713"/>
    </source>
</evidence>
<evidence type="ECO:0000313" key="3">
    <source>
        <dbReference type="EMBL" id="CAD7277122.1"/>
    </source>
</evidence>
<feature type="domain" description="Egal-1 winged helix" evidence="2">
    <location>
        <begin position="23"/>
        <end position="92"/>
    </location>
</feature>
<proteinExistence type="predicted"/>
<keyword evidence="4" id="KW-1185">Reference proteome</keyword>
<feature type="region of interest" description="Disordered" evidence="1">
    <location>
        <begin position="93"/>
        <end position="129"/>
    </location>
</feature>
<sequence length="264" mass="28584">MTMDEYEQPGDDVGYRDYDVVRNETLLFFLEHLMVRGGPRTLHDLSCQFGTRGFTRDMRLVAGGSQAGLRKFLASYPSLFTLHNDGRVSVTSFRNRKDLDRDDGSGNGGGGGGGGSGSGSGGGDLGAVPGEHRDAAAARYFGDKLRQYGAGAEVPVRCLLGHRSQAPPRVRHAAGQQLEEFKAFLGRFPEVFDMRCDGEVVVLLDPDSDLAPRTRRAAGDPLAAGFAATGAAGRVDPQAAHETCLLPRDDLITQQQQFERREQR</sequence>
<evidence type="ECO:0000256" key="1">
    <source>
        <dbReference type="SAM" id="MobiDB-lite"/>
    </source>
</evidence>